<evidence type="ECO:0000256" key="4">
    <source>
        <dbReference type="ARBA" id="ARBA00022692"/>
    </source>
</evidence>
<dbReference type="InterPro" id="IPR012910">
    <property type="entry name" value="Plug_dom"/>
</dbReference>
<evidence type="ECO:0000259" key="8">
    <source>
        <dbReference type="Pfam" id="PF07715"/>
    </source>
</evidence>
<dbReference type="NCBIfam" id="TIGR04057">
    <property type="entry name" value="SusC_RagA_signa"/>
    <property type="match status" value="1"/>
</dbReference>
<dbReference type="InterPro" id="IPR039426">
    <property type="entry name" value="TonB-dep_rcpt-like"/>
</dbReference>
<dbReference type="RefSeq" id="WP_064964541.1">
    <property type="nucleotide sequence ID" value="NZ_CP081937.1"/>
</dbReference>
<evidence type="ECO:0000256" key="5">
    <source>
        <dbReference type="ARBA" id="ARBA00023136"/>
    </source>
</evidence>
<comment type="similarity">
    <text evidence="7">Belongs to the TonB-dependent receptor family.</text>
</comment>
<dbReference type="Gene3D" id="2.40.170.20">
    <property type="entry name" value="TonB-dependent receptor, beta-barrel domain"/>
    <property type="match status" value="1"/>
</dbReference>
<keyword evidence="4 7" id="KW-0812">Transmembrane</keyword>
<keyword evidence="2 7" id="KW-0813">Transport</keyword>
<dbReference type="Proteomes" id="UP001284033">
    <property type="component" value="Unassembled WGS sequence"/>
</dbReference>
<dbReference type="PROSITE" id="PS52016">
    <property type="entry name" value="TONB_DEPENDENT_REC_3"/>
    <property type="match status" value="1"/>
</dbReference>
<dbReference type="InterPro" id="IPR023997">
    <property type="entry name" value="TonB-dep_OMP_SusC/RagA_CS"/>
</dbReference>
<dbReference type="AlphaFoldDB" id="A0AAP6HFD2"/>
<gene>
    <name evidence="9" type="ORF">PG303_01210</name>
</gene>
<accession>A0AAP6HFD2</accession>
<feature type="domain" description="TonB-dependent receptor plug" evidence="8">
    <location>
        <begin position="47"/>
        <end position="154"/>
    </location>
</feature>
<evidence type="ECO:0000256" key="6">
    <source>
        <dbReference type="ARBA" id="ARBA00023237"/>
    </source>
</evidence>
<dbReference type="InterPro" id="IPR037066">
    <property type="entry name" value="Plug_dom_sf"/>
</dbReference>
<sequence>MNVKLRVLTAGAVFFIGAQSVVAQKVKKDSVREIEEVVMVGYSKVKKEDYVGTATSVSMKSVEGKNVSTVSQALTGEASGVRVITTSGQPGSEPKIRVRGFGSVNGNREPLYVLDGVPYSGNVSAINPDDIESMSVLKDATATAIYGARGANGVVLINTKKGKVNRSQITLESKVGFNFAMLPRYDRISSPEEYLEISWNAMYNKGVLSGAKDPVAYANANLFGRQGINSNYNMWKGTAADLIDPTTGKFRAGVERLYSPEKWQDYAFQTSIRTENNLSISGGAGKTTYYTGLGYLKDEGYSINSSYERYSGRLNVSHQAKPWLKGEFNMGYAFAKTKNNGQTSNSGSVFWFVDNIPSIYPLFLRDSSGNTVTDPYFGGKQYDYGEKGRGFGALTNSIADATYNLNSTQRHEVNANFFLQADITPNLSFETRLGGQYFDNVRSVYNNPYYGGAASQQGSLGKYRTDVLSYNFLQLLRYKNKFGDGHRFEIFGAHENNSWERNYLGVSKFGLIIPDGKEFNNAISQNPAYSYIYNYTLESYFGQLSYDYKNKYLLSASLRRDGSSRFLNDKWDTFYSLGLGWVVSKEDFLKDSQFLRNLKLKASYGAVGDQSIVDSEALDQNMGYYPGYVIYEPGNFMGLPAASFNRLGYPLLTWEKSKIFQTGVEFSLFKNKALEVNVDYYHKTTDQLIFDNRLAPSTGNAIMKVNDGLLVNQGVEFNLVGHIINKDDFYLDLSVNGEFLRNKLKRMPIDFATGKERIIDLSSSGFGRAQGHSLYDYYMREYRGVNSNTGAAMWTMHYHDVNNDGKFNEKDDVVINSLYEYQVANPNAKIVETTTEDYSQATQKFLNKSALPDLRGAFTLSTGYKNWSLSVQMLYSIGGYAYDGAYANLMSNGQIGGNNWHTDIRNRWQNPGDVTDVPRLSSNYTKDTRFNAQSSRFLTKSDYLALNNVRLAYSVPKEYYQALGINGLTLSVSGDNLWIYTKRKGFNPTTSETGASSIYTYSPLSTITFGVRANF</sequence>
<dbReference type="InterPro" id="IPR036942">
    <property type="entry name" value="Beta-barrel_TonB_sf"/>
</dbReference>
<evidence type="ECO:0000256" key="2">
    <source>
        <dbReference type="ARBA" id="ARBA00022448"/>
    </source>
</evidence>
<evidence type="ECO:0000313" key="9">
    <source>
        <dbReference type="EMBL" id="MDY3511835.1"/>
    </source>
</evidence>
<dbReference type="InterPro" id="IPR023996">
    <property type="entry name" value="TonB-dep_OMP_SusC/RagA"/>
</dbReference>
<comment type="caution">
    <text evidence="9">The sequence shown here is derived from an EMBL/GenBank/DDBJ whole genome shotgun (WGS) entry which is preliminary data.</text>
</comment>
<organism evidence="9 10">
    <name type="scientific">Riemerella anatipestifer</name>
    <name type="common">Moraxella anatipestifer</name>
    <dbReference type="NCBI Taxonomy" id="34085"/>
    <lineage>
        <taxon>Bacteria</taxon>
        <taxon>Pseudomonadati</taxon>
        <taxon>Bacteroidota</taxon>
        <taxon>Flavobacteriia</taxon>
        <taxon>Flavobacteriales</taxon>
        <taxon>Weeksellaceae</taxon>
        <taxon>Riemerella</taxon>
    </lineage>
</organism>
<proteinExistence type="inferred from homology"/>
<evidence type="ECO:0000256" key="1">
    <source>
        <dbReference type="ARBA" id="ARBA00004571"/>
    </source>
</evidence>
<evidence type="ECO:0000256" key="7">
    <source>
        <dbReference type="PROSITE-ProRule" id="PRU01360"/>
    </source>
</evidence>
<protein>
    <submittedName>
        <fullName evidence="9">SusC/RagA family TonB-linked outer membrane protein</fullName>
    </submittedName>
</protein>
<keyword evidence="3 7" id="KW-1134">Transmembrane beta strand</keyword>
<dbReference type="EMBL" id="JAQZHK010000001">
    <property type="protein sequence ID" value="MDY3511835.1"/>
    <property type="molecule type" value="Genomic_DNA"/>
</dbReference>
<keyword evidence="5 7" id="KW-0472">Membrane</keyword>
<dbReference type="Pfam" id="PF07715">
    <property type="entry name" value="Plug"/>
    <property type="match status" value="1"/>
</dbReference>
<dbReference type="NCBIfam" id="TIGR04056">
    <property type="entry name" value="OMP_RagA_SusC"/>
    <property type="match status" value="1"/>
</dbReference>
<keyword evidence="6 7" id="KW-0998">Cell outer membrane</keyword>
<dbReference type="GO" id="GO:0009279">
    <property type="term" value="C:cell outer membrane"/>
    <property type="evidence" value="ECO:0007669"/>
    <property type="project" value="UniProtKB-SubCell"/>
</dbReference>
<name>A0AAP6HFD2_RIEAN</name>
<dbReference type="SUPFAM" id="SSF56935">
    <property type="entry name" value="Porins"/>
    <property type="match status" value="1"/>
</dbReference>
<comment type="subcellular location">
    <subcellularLocation>
        <location evidence="1 7">Cell outer membrane</location>
        <topology evidence="1 7">Multi-pass membrane protein</topology>
    </subcellularLocation>
</comment>
<dbReference type="Gene3D" id="2.170.130.10">
    <property type="entry name" value="TonB-dependent receptor, plug domain"/>
    <property type="match status" value="1"/>
</dbReference>
<evidence type="ECO:0000313" key="10">
    <source>
        <dbReference type="Proteomes" id="UP001284033"/>
    </source>
</evidence>
<reference evidence="9" key="1">
    <citation type="submission" date="2023-01" db="EMBL/GenBank/DDBJ databases">
        <title>Genome-based studies on antimicrobial resistance profiles of Riemerella anatipestifer in China, 1994 to 2021.</title>
        <authorList>
            <person name="Yang Z."/>
            <person name="Zhu D."/>
        </authorList>
    </citation>
    <scope>NUCLEOTIDE SEQUENCE</scope>
    <source>
        <strain evidence="9">RCAD1218</strain>
    </source>
</reference>
<evidence type="ECO:0000256" key="3">
    <source>
        <dbReference type="ARBA" id="ARBA00022452"/>
    </source>
</evidence>